<sequence length="127" mass="13807">MSSADLLPLVDPPSVYNTGFYDEQGRWQPMNEEPKPEPFEWSNHRYRNQEDPLYVLIGHGEERLLQRLAQLPTNPVPLDADAAEVGAATGAAAESAPPTPQPQQSEVGEQLPVQPRLAATSGNGHGV</sequence>
<organism evidence="2 3">
    <name type="scientific">Pristionchus entomophagus</name>
    <dbReference type="NCBI Taxonomy" id="358040"/>
    <lineage>
        <taxon>Eukaryota</taxon>
        <taxon>Metazoa</taxon>
        <taxon>Ecdysozoa</taxon>
        <taxon>Nematoda</taxon>
        <taxon>Chromadorea</taxon>
        <taxon>Rhabditida</taxon>
        <taxon>Rhabditina</taxon>
        <taxon>Diplogasteromorpha</taxon>
        <taxon>Diplogasteroidea</taxon>
        <taxon>Neodiplogasteridae</taxon>
        <taxon>Pristionchus</taxon>
    </lineage>
</organism>
<comment type="caution">
    <text evidence="2">The sequence shown here is derived from an EMBL/GenBank/DDBJ whole genome shotgun (WGS) entry which is preliminary data.</text>
</comment>
<gene>
    <name evidence="2" type="ORF">PENTCL1PPCAC_3655</name>
</gene>
<evidence type="ECO:0000313" key="2">
    <source>
        <dbReference type="EMBL" id="GMS81480.1"/>
    </source>
</evidence>
<accession>A0AAV5SMY5</accession>
<dbReference type="AlphaFoldDB" id="A0AAV5SMY5"/>
<feature type="region of interest" description="Disordered" evidence="1">
    <location>
        <begin position="82"/>
        <end position="127"/>
    </location>
</feature>
<reference evidence="2" key="1">
    <citation type="submission" date="2023-10" db="EMBL/GenBank/DDBJ databases">
        <title>Genome assembly of Pristionchus species.</title>
        <authorList>
            <person name="Yoshida K."/>
            <person name="Sommer R.J."/>
        </authorList>
    </citation>
    <scope>NUCLEOTIDE SEQUENCE</scope>
    <source>
        <strain evidence="2">RS0144</strain>
    </source>
</reference>
<feature type="compositionally biased region" description="Low complexity" evidence="1">
    <location>
        <begin position="82"/>
        <end position="96"/>
    </location>
</feature>
<evidence type="ECO:0000256" key="1">
    <source>
        <dbReference type="SAM" id="MobiDB-lite"/>
    </source>
</evidence>
<evidence type="ECO:0000313" key="3">
    <source>
        <dbReference type="Proteomes" id="UP001432027"/>
    </source>
</evidence>
<dbReference type="EMBL" id="BTSX01000001">
    <property type="protein sequence ID" value="GMS81480.1"/>
    <property type="molecule type" value="Genomic_DNA"/>
</dbReference>
<proteinExistence type="predicted"/>
<protein>
    <submittedName>
        <fullName evidence="2">Uncharacterized protein</fullName>
    </submittedName>
</protein>
<keyword evidence="3" id="KW-1185">Reference proteome</keyword>
<name>A0AAV5SMY5_9BILA</name>
<dbReference type="Proteomes" id="UP001432027">
    <property type="component" value="Unassembled WGS sequence"/>
</dbReference>